<feature type="compositionally biased region" description="Low complexity" evidence="2">
    <location>
        <begin position="41"/>
        <end position="51"/>
    </location>
</feature>
<feature type="coiled-coil region" evidence="1">
    <location>
        <begin position="77"/>
        <end position="134"/>
    </location>
</feature>
<keyword evidence="1" id="KW-0175">Coiled coil</keyword>
<accession>A0A7R9GXQ0</accession>
<evidence type="ECO:0000313" key="3">
    <source>
        <dbReference type="EMBL" id="CAD7400151.1"/>
    </source>
</evidence>
<reference evidence="3" key="1">
    <citation type="submission" date="2020-11" db="EMBL/GenBank/DDBJ databases">
        <authorList>
            <person name="Tran Van P."/>
        </authorList>
    </citation>
    <scope>NUCLEOTIDE SEQUENCE</scope>
</reference>
<evidence type="ECO:0000256" key="2">
    <source>
        <dbReference type="SAM" id="MobiDB-lite"/>
    </source>
</evidence>
<name>A0A7R9GXQ0_TIMPO</name>
<evidence type="ECO:0000256" key="1">
    <source>
        <dbReference type="SAM" id="Coils"/>
    </source>
</evidence>
<protein>
    <submittedName>
        <fullName evidence="3">Uncharacterized protein</fullName>
    </submittedName>
</protein>
<feature type="region of interest" description="Disordered" evidence="2">
    <location>
        <begin position="1"/>
        <end position="63"/>
    </location>
</feature>
<dbReference type="AlphaFoldDB" id="A0A7R9GXQ0"/>
<organism evidence="3">
    <name type="scientific">Timema poppense</name>
    <name type="common">Walking stick</name>
    <dbReference type="NCBI Taxonomy" id="170557"/>
    <lineage>
        <taxon>Eukaryota</taxon>
        <taxon>Metazoa</taxon>
        <taxon>Ecdysozoa</taxon>
        <taxon>Arthropoda</taxon>
        <taxon>Hexapoda</taxon>
        <taxon>Insecta</taxon>
        <taxon>Pterygota</taxon>
        <taxon>Neoptera</taxon>
        <taxon>Polyneoptera</taxon>
        <taxon>Phasmatodea</taxon>
        <taxon>Timematodea</taxon>
        <taxon>Timematoidea</taxon>
        <taxon>Timematidae</taxon>
        <taxon>Timema</taxon>
    </lineage>
</organism>
<sequence>MFELIQHEGGENLDPQAGPSVPLEQTDNPPQPSLQVKDMSESLGNSFSNSSRKSKKHKEVEERESAVKIFKEIQKDHNNSNKEIANAITRLASVQEELLGQQMSVATILETAVVAHLESNKLQAEANRLQAECNRSCVARFTLLPDEFR</sequence>
<proteinExistence type="predicted"/>
<gene>
    <name evidence="3" type="ORF">TPSB3V08_LOCUS2501</name>
</gene>
<dbReference type="EMBL" id="OD000988">
    <property type="protein sequence ID" value="CAD7400151.1"/>
    <property type="molecule type" value="Genomic_DNA"/>
</dbReference>
<feature type="compositionally biased region" description="Basic and acidic residues" evidence="2">
    <location>
        <begin position="1"/>
        <end position="10"/>
    </location>
</feature>